<dbReference type="GO" id="GO:0043190">
    <property type="term" value="C:ATP-binding cassette (ABC) transporter complex"/>
    <property type="evidence" value="ECO:0007669"/>
    <property type="project" value="TreeGrafter"/>
</dbReference>
<gene>
    <name evidence="9" type="ORF">SSS_8135</name>
</gene>
<proteinExistence type="inferred from homology"/>
<dbReference type="GO" id="GO:0016887">
    <property type="term" value="F:ATP hydrolysis activity"/>
    <property type="evidence" value="ECO:0007669"/>
    <property type="project" value="InterPro"/>
</dbReference>
<dbReference type="EMBL" id="WVUK01000047">
    <property type="protein sequence ID" value="KAF7495629.1"/>
    <property type="molecule type" value="Genomic_DNA"/>
</dbReference>
<dbReference type="Gene3D" id="3.40.50.300">
    <property type="entry name" value="P-loop containing nucleotide triphosphate hydrolases"/>
    <property type="match status" value="1"/>
</dbReference>
<dbReference type="InterPro" id="IPR050352">
    <property type="entry name" value="ABCG_transporters"/>
</dbReference>
<keyword evidence="9" id="KW-0547">Nucleotide-binding</keyword>
<dbReference type="InterPro" id="IPR003439">
    <property type="entry name" value="ABC_transporter-like_ATP-bd"/>
</dbReference>
<reference evidence="11" key="1">
    <citation type="journal article" date="2020" name="PLoS Negl. Trop. Dis.">
        <title>High-quality nuclear genome for Sarcoptes scabiei-A critical resource for a neglected parasite.</title>
        <authorList>
            <person name="Korhonen P.K."/>
            <person name="Gasser R.B."/>
            <person name="Ma G."/>
            <person name="Wang T."/>
            <person name="Stroehlein A.J."/>
            <person name="Young N.D."/>
            <person name="Ang C.S."/>
            <person name="Fernando D.D."/>
            <person name="Lu H.C."/>
            <person name="Taylor S."/>
            <person name="Reynolds S.L."/>
            <person name="Mofiz E."/>
            <person name="Najaraj S.H."/>
            <person name="Gowda H."/>
            <person name="Madugundu A."/>
            <person name="Renuse S."/>
            <person name="Holt D."/>
            <person name="Pandey A."/>
            <person name="Papenfuss A.T."/>
            <person name="Fischer K."/>
        </authorList>
    </citation>
    <scope>NUCLEOTIDE SEQUENCE [LARGE SCALE GENOMIC DNA]</scope>
</reference>
<evidence type="ECO:0000256" key="5">
    <source>
        <dbReference type="ARBA" id="ARBA00022989"/>
    </source>
</evidence>
<feature type="transmembrane region" description="Helical" evidence="7">
    <location>
        <begin position="375"/>
        <end position="397"/>
    </location>
</feature>
<dbReference type="SUPFAM" id="SSF52540">
    <property type="entry name" value="P-loop containing nucleoside triphosphate hydrolases"/>
    <property type="match status" value="1"/>
</dbReference>
<feature type="transmembrane region" description="Helical" evidence="7">
    <location>
        <begin position="528"/>
        <end position="554"/>
    </location>
</feature>
<sequence length="664" mass="76374">MMMTMMTRNVSPADTNETITMPHALELVGVCHSGPIAPNRSSLWSKMTYYPPTGLILKDISFEIHSGEMMAILGSKGSGKKALLELISHRINHQSTTRGQILLNDVPLTLRVFQEQCAFVSKRTELIEGLSVRQTLTYMAKMTIHQPIPRRLPDGSFMTIRFRVKQVMADTALTSLANLDVSELNEAERRRLSIAMHLIRDALLLVLDNPTSNLSPLDSYFIVSMLSNHCRKYQRILLFTIDNPRSDIFPFIDRVTFLSLGEIVYTGSTRMMMDYFSGIGFPCPELENPLMYYLCLSTVDRRSRERFIESSAQIAALVDKFKIDGQEYRKYNSPYVKLNYALSIPLTAYGKASTCTTILVLIARQFCSNLIWKRLFLKIGFIPLFCTLLYSFILPSLSETQNSFQTRSAIIFNLFASITFLTPIITSYCFYQHRNRFYEDSSRLSIYRGPSLIVTNILANLPMSLLQMFIAGSITYWTTAFRIDEYWLERWIVFCSVLWGLYTFVEQLTIGLMCFVRSSFNASLSASYFLTPFLIMGSTSFRSMLASPNILYYINWLNIYYWAGWTLHFIEFQFNTDLVRVPHVSTNNTVELCSSNVVPGKCMFLSGNHYLDQRFRDIKDIPEWSLIFWKNFAFIFIFAIGAYLINTVIYVIPLPASLKSKFRD</sequence>
<evidence type="ECO:0000256" key="2">
    <source>
        <dbReference type="ARBA" id="ARBA00005814"/>
    </source>
</evidence>
<dbReference type="PROSITE" id="PS50893">
    <property type="entry name" value="ABC_TRANSPORTER_2"/>
    <property type="match status" value="1"/>
</dbReference>
<keyword evidence="11" id="KW-1185">Reference proteome</keyword>
<dbReference type="PANTHER" id="PTHR48041">
    <property type="entry name" value="ABC TRANSPORTER G FAMILY MEMBER 28"/>
    <property type="match status" value="1"/>
</dbReference>
<keyword evidence="6 7" id="KW-0472">Membrane</keyword>
<evidence type="ECO:0000259" key="8">
    <source>
        <dbReference type="PROSITE" id="PS50893"/>
    </source>
</evidence>
<evidence type="ECO:0000313" key="10">
    <source>
        <dbReference type="EnsemblMetazoa" id="KAF7495629.1"/>
    </source>
</evidence>
<feature type="domain" description="ABC transporter" evidence="8">
    <location>
        <begin position="42"/>
        <end position="285"/>
    </location>
</feature>
<dbReference type="InterPro" id="IPR027417">
    <property type="entry name" value="P-loop_NTPase"/>
</dbReference>
<evidence type="ECO:0000256" key="7">
    <source>
        <dbReference type="SAM" id="Phobius"/>
    </source>
</evidence>
<dbReference type="PANTHER" id="PTHR48041:SF113">
    <property type="entry name" value="ATP-BINDING CASSETTE SUB-FAMILY G MEMBER 5"/>
    <property type="match status" value="1"/>
</dbReference>
<evidence type="ECO:0000313" key="9">
    <source>
        <dbReference type="EMBL" id="KAF7495629.1"/>
    </source>
</evidence>
<feature type="transmembrane region" description="Helical" evidence="7">
    <location>
        <begin position="452"/>
        <end position="479"/>
    </location>
</feature>
<evidence type="ECO:0000256" key="3">
    <source>
        <dbReference type="ARBA" id="ARBA00022448"/>
    </source>
</evidence>
<reference evidence="9" key="2">
    <citation type="submission" date="2020-01" db="EMBL/GenBank/DDBJ databases">
        <authorList>
            <person name="Korhonen P.K.K."/>
            <person name="Guangxu M.G."/>
            <person name="Wang T.W."/>
            <person name="Stroehlein A.J.S."/>
            <person name="Young N.D."/>
            <person name="Ang C.-S.A."/>
            <person name="Fernando D.W.F."/>
            <person name="Lu H.L."/>
            <person name="Taylor S.T."/>
            <person name="Ehtesham M.E.M."/>
            <person name="Najaraj S.H.N."/>
            <person name="Harsha G.H.G."/>
            <person name="Madugundu A.M."/>
            <person name="Renuse S.R."/>
            <person name="Holt D.H."/>
            <person name="Pandey A.P."/>
            <person name="Papenfuss A.P."/>
            <person name="Gasser R.B.G."/>
            <person name="Fischer K.F."/>
        </authorList>
    </citation>
    <scope>NUCLEOTIDE SEQUENCE</scope>
    <source>
        <strain evidence="9">SSS_KF_BRIS2020</strain>
    </source>
</reference>
<protein>
    <submittedName>
        <fullName evidence="9">ATP-binding cassette sub-family G member 5</fullName>
    </submittedName>
</protein>
<dbReference type="FunFam" id="3.40.50.300:FF:001473">
    <property type="entry name" value="ATP-binding cassette transporter"/>
    <property type="match status" value="1"/>
</dbReference>
<dbReference type="EnsemblMetazoa" id="SSS_8135s_mrna">
    <property type="protein sequence ID" value="KAF7495629.1"/>
    <property type="gene ID" value="SSS_8135"/>
</dbReference>
<accession>A0A834VHJ4</accession>
<feature type="transmembrane region" description="Helical" evidence="7">
    <location>
        <begin position="632"/>
        <end position="653"/>
    </location>
</feature>
<evidence type="ECO:0000256" key="6">
    <source>
        <dbReference type="ARBA" id="ARBA00023136"/>
    </source>
</evidence>
<dbReference type="Proteomes" id="UP000070412">
    <property type="component" value="Unassembled WGS sequence"/>
</dbReference>
<feature type="transmembrane region" description="Helical" evidence="7">
    <location>
        <begin position="491"/>
        <end position="516"/>
    </location>
</feature>
<dbReference type="GO" id="GO:0140359">
    <property type="term" value="F:ABC-type transporter activity"/>
    <property type="evidence" value="ECO:0007669"/>
    <property type="project" value="InterPro"/>
</dbReference>
<evidence type="ECO:0000313" key="11">
    <source>
        <dbReference type="Proteomes" id="UP000070412"/>
    </source>
</evidence>
<dbReference type="AlphaFoldDB" id="A0A834VHJ4"/>
<organism evidence="9">
    <name type="scientific">Sarcoptes scabiei</name>
    <name type="common">Itch mite</name>
    <name type="synonym">Acarus scabiei</name>
    <dbReference type="NCBI Taxonomy" id="52283"/>
    <lineage>
        <taxon>Eukaryota</taxon>
        <taxon>Metazoa</taxon>
        <taxon>Ecdysozoa</taxon>
        <taxon>Arthropoda</taxon>
        <taxon>Chelicerata</taxon>
        <taxon>Arachnida</taxon>
        <taxon>Acari</taxon>
        <taxon>Acariformes</taxon>
        <taxon>Sarcoptiformes</taxon>
        <taxon>Astigmata</taxon>
        <taxon>Psoroptidia</taxon>
        <taxon>Sarcoptoidea</taxon>
        <taxon>Sarcoptidae</taxon>
        <taxon>Sarcoptinae</taxon>
        <taxon>Sarcoptes</taxon>
    </lineage>
</organism>
<dbReference type="OrthoDB" id="66620at2759"/>
<feature type="transmembrane region" description="Helical" evidence="7">
    <location>
        <begin position="409"/>
        <end position="431"/>
    </location>
</feature>
<reference evidence="10" key="3">
    <citation type="submission" date="2022-06" db="UniProtKB">
        <authorList>
            <consortium name="EnsemblMetazoa"/>
        </authorList>
    </citation>
    <scope>IDENTIFICATION</scope>
</reference>
<dbReference type="InterPro" id="IPR013525">
    <property type="entry name" value="ABC2_TM"/>
</dbReference>
<keyword evidence="5 7" id="KW-1133">Transmembrane helix</keyword>
<evidence type="ECO:0000256" key="1">
    <source>
        <dbReference type="ARBA" id="ARBA00004141"/>
    </source>
</evidence>
<evidence type="ECO:0000256" key="4">
    <source>
        <dbReference type="ARBA" id="ARBA00022692"/>
    </source>
</evidence>
<comment type="similarity">
    <text evidence="2">Belongs to the ABC transporter superfamily. ABCG family. Eye pigment precursor importer (TC 3.A.1.204) subfamily.</text>
</comment>
<comment type="subcellular location">
    <subcellularLocation>
        <location evidence="1">Membrane</location>
        <topology evidence="1">Multi-pass membrane protein</topology>
    </subcellularLocation>
</comment>
<keyword evidence="9" id="KW-0067">ATP-binding</keyword>
<dbReference type="Pfam" id="PF00005">
    <property type="entry name" value="ABC_tran"/>
    <property type="match status" value="1"/>
</dbReference>
<keyword evidence="3" id="KW-0813">Transport</keyword>
<keyword evidence="4 7" id="KW-0812">Transmembrane</keyword>
<feature type="transmembrane region" description="Helical" evidence="7">
    <location>
        <begin position="340"/>
        <end position="363"/>
    </location>
</feature>
<name>A0A834VHJ4_SARSC</name>
<dbReference type="Pfam" id="PF01061">
    <property type="entry name" value="ABC2_membrane"/>
    <property type="match status" value="1"/>
</dbReference>
<dbReference type="GO" id="GO:0005524">
    <property type="term" value="F:ATP binding"/>
    <property type="evidence" value="ECO:0007669"/>
    <property type="project" value="UniProtKB-KW"/>
</dbReference>